<name>A0ACB8SAX0_9AGAM</name>
<comment type="caution">
    <text evidence="1">The sequence shown here is derived from an EMBL/GenBank/DDBJ whole genome shotgun (WGS) entry which is preliminary data.</text>
</comment>
<reference evidence="1" key="2">
    <citation type="journal article" date="2022" name="New Phytol.">
        <title>Evolutionary transition to the ectomycorrhizal habit in the genomes of a hyperdiverse lineage of mushroom-forming fungi.</title>
        <authorList>
            <person name="Looney B."/>
            <person name="Miyauchi S."/>
            <person name="Morin E."/>
            <person name="Drula E."/>
            <person name="Courty P.E."/>
            <person name="Kohler A."/>
            <person name="Kuo A."/>
            <person name="LaButti K."/>
            <person name="Pangilinan J."/>
            <person name="Lipzen A."/>
            <person name="Riley R."/>
            <person name="Andreopoulos W."/>
            <person name="He G."/>
            <person name="Johnson J."/>
            <person name="Nolan M."/>
            <person name="Tritt A."/>
            <person name="Barry K.W."/>
            <person name="Grigoriev I.V."/>
            <person name="Nagy L.G."/>
            <person name="Hibbett D."/>
            <person name="Henrissat B."/>
            <person name="Matheny P.B."/>
            <person name="Labbe J."/>
            <person name="Martin F.M."/>
        </authorList>
    </citation>
    <scope>NUCLEOTIDE SEQUENCE</scope>
    <source>
        <strain evidence="1">FP105234-sp</strain>
    </source>
</reference>
<dbReference type="EMBL" id="MU275842">
    <property type="protein sequence ID" value="KAI0052958.1"/>
    <property type="molecule type" value="Genomic_DNA"/>
</dbReference>
<accession>A0ACB8SAX0</accession>
<sequence length="172" mass="19392">MSRIISSPSLRLPRTTSHISRDLCPAQYIRQHSAEHSRRFSTFTASSLSPAASEMRRYEADACLRHRRTLWKATACRSQSEGEERFDFTVCVRSSPDYGNNADLELILREPKIHPVAPLASVADLAWKAVVICGYPRMSGGCGRRRPRRLWVGSTARKFVHRFPGGHGLDDP</sequence>
<dbReference type="Proteomes" id="UP000814033">
    <property type="component" value="Unassembled WGS sequence"/>
</dbReference>
<evidence type="ECO:0000313" key="2">
    <source>
        <dbReference type="Proteomes" id="UP000814033"/>
    </source>
</evidence>
<gene>
    <name evidence="1" type="ORF">FA95DRAFT_1047453</name>
</gene>
<keyword evidence="2" id="KW-1185">Reference proteome</keyword>
<reference evidence="1" key="1">
    <citation type="submission" date="2021-02" db="EMBL/GenBank/DDBJ databases">
        <authorList>
            <consortium name="DOE Joint Genome Institute"/>
            <person name="Ahrendt S."/>
            <person name="Looney B.P."/>
            <person name="Miyauchi S."/>
            <person name="Morin E."/>
            <person name="Drula E."/>
            <person name="Courty P.E."/>
            <person name="Chicoki N."/>
            <person name="Fauchery L."/>
            <person name="Kohler A."/>
            <person name="Kuo A."/>
            <person name="Labutti K."/>
            <person name="Pangilinan J."/>
            <person name="Lipzen A."/>
            <person name="Riley R."/>
            <person name="Andreopoulos W."/>
            <person name="He G."/>
            <person name="Johnson J."/>
            <person name="Barry K.W."/>
            <person name="Grigoriev I.V."/>
            <person name="Nagy L."/>
            <person name="Hibbett D."/>
            <person name="Henrissat B."/>
            <person name="Matheny P.B."/>
            <person name="Labbe J."/>
            <person name="Martin F."/>
        </authorList>
    </citation>
    <scope>NUCLEOTIDE SEQUENCE</scope>
    <source>
        <strain evidence="1">FP105234-sp</strain>
    </source>
</reference>
<protein>
    <submittedName>
        <fullName evidence="1">Uncharacterized protein</fullName>
    </submittedName>
</protein>
<organism evidence="1 2">
    <name type="scientific">Auriscalpium vulgare</name>
    <dbReference type="NCBI Taxonomy" id="40419"/>
    <lineage>
        <taxon>Eukaryota</taxon>
        <taxon>Fungi</taxon>
        <taxon>Dikarya</taxon>
        <taxon>Basidiomycota</taxon>
        <taxon>Agaricomycotina</taxon>
        <taxon>Agaricomycetes</taxon>
        <taxon>Russulales</taxon>
        <taxon>Auriscalpiaceae</taxon>
        <taxon>Auriscalpium</taxon>
    </lineage>
</organism>
<proteinExistence type="predicted"/>
<evidence type="ECO:0000313" key="1">
    <source>
        <dbReference type="EMBL" id="KAI0052958.1"/>
    </source>
</evidence>